<dbReference type="SUPFAM" id="SSF57501">
    <property type="entry name" value="Cystine-knot cytokines"/>
    <property type="match status" value="1"/>
</dbReference>
<dbReference type="Gene3D" id="2.10.90.10">
    <property type="entry name" value="Cystine-knot cytokines"/>
    <property type="match status" value="1"/>
</dbReference>
<dbReference type="AlphaFoldDB" id="A0A8B7Y369"/>
<proteinExistence type="inferred from homology"/>
<dbReference type="RefSeq" id="XP_022087629.1">
    <property type="nucleotide sequence ID" value="XM_022231937.1"/>
</dbReference>
<dbReference type="GeneID" id="110977645"/>
<dbReference type="SMART" id="SM00068">
    <property type="entry name" value="GHB"/>
    <property type="match status" value="1"/>
</dbReference>
<protein>
    <submittedName>
        <fullName evidence="8">Glycoprotein hormone beta-5-like</fullName>
    </submittedName>
</protein>
<evidence type="ECO:0000256" key="3">
    <source>
        <dbReference type="ARBA" id="ARBA00022525"/>
    </source>
</evidence>
<name>A0A8B7Y369_ACAPL</name>
<dbReference type="GO" id="GO:0007186">
    <property type="term" value="P:G protein-coupled receptor signaling pathway"/>
    <property type="evidence" value="ECO:0007669"/>
    <property type="project" value="TreeGrafter"/>
</dbReference>
<feature type="domain" description="Glycoprotein hormone subunit beta" evidence="6">
    <location>
        <begin position="36"/>
        <end position="129"/>
    </location>
</feature>
<dbReference type="PANTHER" id="PTHR11515">
    <property type="entry name" value="GLYCOPROTEIN HORMONE BETA CHAIN"/>
    <property type="match status" value="1"/>
</dbReference>
<dbReference type="OMA" id="MAVRCDC"/>
<evidence type="ECO:0000313" key="7">
    <source>
        <dbReference type="Proteomes" id="UP000694845"/>
    </source>
</evidence>
<dbReference type="Proteomes" id="UP000694845">
    <property type="component" value="Unplaced"/>
</dbReference>
<keyword evidence="4" id="KW-1015">Disulfide bond</keyword>
<dbReference type="PANTHER" id="PTHR11515:SF13">
    <property type="entry name" value="GLYCOPROTEIN HORMONE BETA 5, ISOFORM A"/>
    <property type="match status" value="1"/>
</dbReference>
<dbReference type="OrthoDB" id="10006958at2759"/>
<dbReference type="CDD" id="cd00069">
    <property type="entry name" value="GHB_like"/>
    <property type="match status" value="1"/>
</dbReference>
<evidence type="ECO:0000256" key="5">
    <source>
        <dbReference type="SAM" id="SignalP"/>
    </source>
</evidence>
<keyword evidence="7" id="KW-1185">Reference proteome</keyword>
<dbReference type="GO" id="GO:0005737">
    <property type="term" value="C:cytoplasm"/>
    <property type="evidence" value="ECO:0007669"/>
    <property type="project" value="TreeGrafter"/>
</dbReference>
<evidence type="ECO:0000259" key="6">
    <source>
        <dbReference type="Pfam" id="PF00007"/>
    </source>
</evidence>
<reference evidence="8" key="1">
    <citation type="submission" date="2025-08" db="UniProtKB">
        <authorList>
            <consortium name="RefSeq"/>
        </authorList>
    </citation>
    <scope>IDENTIFICATION</scope>
</reference>
<dbReference type="InterPro" id="IPR029034">
    <property type="entry name" value="Cystine-knot_cytokine"/>
</dbReference>
<organism evidence="7 8">
    <name type="scientific">Acanthaster planci</name>
    <name type="common">Crown-of-thorns starfish</name>
    <dbReference type="NCBI Taxonomy" id="133434"/>
    <lineage>
        <taxon>Eukaryota</taxon>
        <taxon>Metazoa</taxon>
        <taxon>Echinodermata</taxon>
        <taxon>Eleutherozoa</taxon>
        <taxon>Asterozoa</taxon>
        <taxon>Asteroidea</taxon>
        <taxon>Valvatacea</taxon>
        <taxon>Valvatida</taxon>
        <taxon>Acanthasteridae</taxon>
        <taxon>Acanthaster</taxon>
    </lineage>
</organism>
<keyword evidence="5" id="KW-0732">Signal</keyword>
<feature type="chain" id="PRO_5034280848" evidence="5">
    <location>
        <begin position="31"/>
        <end position="131"/>
    </location>
</feature>
<dbReference type="KEGG" id="aplc:110977645"/>
<keyword evidence="3" id="KW-0964">Secreted</keyword>
<accession>A0A8B7Y369</accession>
<sequence length="131" mass="14784">MTTVRLTAGQYLVVLGFLLVVVMNARPCESQDSLSCTPRQYLKYYAQKPGCRPQRVTIYGCYGRCHTSEVPRLLPPYKISDHDMCSYGETEQREIQLDDCDPGVDPTFGYIDAVSCVCEKCRSAFTYCQGI</sequence>
<evidence type="ECO:0000256" key="4">
    <source>
        <dbReference type="ARBA" id="ARBA00023157"/>
    </source>
</evidence>
<gene>
    <name evidence="8" type="primary">LOC110977645</name>
</gene>
<evidence type="ECO:0000313" key="8">
    <source>
        <dbReference type="RefSeq" id="XP_022087629.1"/>
    </source>
</evidence>
<feature type="signal peptide" evidence="5">
    <location>
        <begin position="1"/>
        <end position="30"/>
    </location>
</feature>
<dbReference type="InterPro" id="IPR001545">
    <property type="entry name" value="Gonadotropin_bsu"/>
</dbReference>
<dbReference type="InterPro" id="IPR006208">
    <property type="entry name" value="Glyco_hormone_CN"/>
</dbReference>
<dbReference type="Pfam" id="PF00007">
    <property type="entry name" value="Cys_knot"/>
    <property type="match status" value="1"/>
</dbReference>
<comment type="subcellular location">
    <subcellularLocation>
        <location evidence="1">Secreted</location>
    </subcellularLocation>
</comment>
<evidence type="ECO:0000256" key="1">
    <source>
        <dbReference type="ARBA" id="ARBA00004613"/>
    </source>
</evidence>
<dbReference type="GO" id="GO:0005615">
    <property type="term" value="C:extracellular space"/>
    <property type="evidence" value="ECO:0007669"/>
    <property type="project" value="TreeGrafter"/>
</dbReference>
<comment type="similarity">
    <text evidence="2">Belongs to the glycoprotein hormones subunit beta family.</text>
</comment>
<evidence type="ECO:0000256" key="2">
    <source>
        <dbReference type="ARBA" id="ARBA00006552"/>
    </source>
</evidence>
<dbReference type="GO" id="GO:0005179">
    <property type="term" value="F:hormone activity"/>
    <property type="evidence" value="ECO:0007669"/>
    <property type="project" value="InterPro"/>
</dbReference>